<dbReference type="Pfam" id="PF03786">
    <property type="entry name" value="UxuA"/>
    <property type="match status" value="1"/>
</dbReference>
<dbReference type="NCBIfam" id="TIGR00695">
    <property type="entry name" value="uxuA"/>
    <property type="match status" value="1"/>
</dbReference>
<organism evidence="10 11">
    <name type="scientific">Christiangramia fulva</name>
    <dbReference type="NCBI Taxonomy" id="2126553"/>
    <lineage>
        <taxon>Bacteria</taxon>
        <taxon>Pseudomonadati</taxon>
        <taxon>Bacteroidota</taxon>
        <taxon>Flavobacteriia</taxon>
        <taxon>Flavobacteriales</taxon>
        <taxon>Flavobacteriaceae</taxon>
        <taxon>Christiangramia</taxon>
    </lineage>
</organism>
<dbReference type="KEGG" id="grs:C7S20_10550"/>
<keyword evidence="6 9" id="KW-0408">Iron</keyword>
<comment type="cofactor">
    <cofactor evidence="9">
        <name>Fe(2+)</name>
        <dbReference type="ChEBI" id="CHEBI:29033"/>
    </cofactor>
    <cofactor evidence="9">
        <name>Mn(2+)</name>
        <dbReference type="ChEBI" id="CHEBI:29035"/>
    </cofactor>
</comment>
<comment type="similarity">
    <text evidence="4 9">Belongs to the mannonate dehydratase family.</text>
</comment>
<evidence type="ECO:0000256" key="4">
    <source>
        <dbReference type="ARBA" id="ARBA00007389"/>
    </source>
</evidence>
<dbReference type="RefSeq" id="WP_107014196.1">
    <property type="nucleotide sequence ID" value="NZ_CP028136.1"/>
</dbReference>
<evidence type="ECO:0000256" key="5">
    <source>
        <dbReference type="ARBA" id="ARBA00012927"/>
    </source>
</evidence>
<keyword evidence="7 9" id="KW-0464">Manganese</keyword>
<evidence type="ECO:0000256" key="9">
    <source>
        <dbReference type="HAMAP-Rule" id="MF_00106"/>
    </source>
</evidence>
<dbReference type="OrthoDB" id="9780250at2"/>
<evidence type="ECO:0000256" key="1">
    <source>
        <dbReference type="ARBA" id="ARBA00001794"/>
    </source>
</evidence>
<evidence type="ECO:0000256" key="2">
    <source>
        <dbReference type="ARBA" id="ARBA00002713"/>
    </source>
</evidence>
<dbReference type="PANTHER" id="PTHR30387:SF2">
    <property type="entry name" value="MANNONATE DEHYDRATASE"/>
    <property type="match status" value="1"/>
</dbReference>
<comment type="pathway">
    <text evidence="3 9">Carbohydrate metabolism; pentose and glucuronate interconversion.</text>
</comment>
<evidence type="ECO:0000313" key="10">
    <source>
        <dbReference type="EMBL" id="AVR47428.1"/>
    </source>
</evidence>
<gene>
    <name evidence="9 10" type="primary">uxuA</name>
    <name evidence="10" type="ORF">C7S20_10550</name>
</gene>
<evidence type="ECO:0000256" key="3">
    <source>
        <dbReference type="ARBA" id="ARBA00004892"/>
    </source>
</evidence>
<dbReference type="EMBL" id="CP028136">
    <property type="protein sequence ID" value="AVR47428.1"/>
    <property type="molecule type" value="Genomic_DNA"/>
</dbReference>
<evidence type="ECO:0000313" key="11">
    <source>
        <dbReference type="Proteomes" id="UP000241507"/>
    </source>
</evidence>
<reference evidence="11" key="1">
    <citation type="submission" date="2018-03" db="EMBL/GenBank/DDBJ databases">
        <title>Gramella fulva sp. nov., isolated from a dry surface of tidal flat.</title>
        <authorList>
            <person name="Hwang S.H."/>
            <person name="Hwang W.M."/>
            <person name="Kang K."/>
            <person name="Ahn T.-Y."/>
        </authorList>
    </citation>
    <scope>NUCLEOTIDE SEQUENCE [LARGE SCALE GENOMIC DNA]</scope>
    <source>
        <strain evidence="11">SH35</strain>
    </source>
</reference>
<comment type="catalytic activity">
    <reaction evidence="1 9">
        <text>D-mannonate = 2-dehydro-3-deoxy-D-gluconate + H2O</text>
        <dbReference type="Rhea" id="RHEA:20097"/>
        <dbReference type="ChEBI" id="CHEBI:15377"/>
        <dbReference type="ChEBI" id="CHEBI:17767"/>
        <dbReference type="ChEBI" id="CHEBI:57990"/>
        <dbReference type="EC" id="4.2.1.8"/>
    </reaction>
</comment>
<dbReference type="UniPathway" id="UPA00246"/>
<dbReference type="Gene3D" id="3.20.20.150">
    <property type="entry name" value="Divalent-metal-dependent TIM barrel enzymes"/>
    <property type="match status" value="2"/>
</dbReference>
<keyword evidence="8 9" id="KW-0456">Lyase</keyword>
<dbReference type="GO" id="GO:0042840">
    <property type="term" value="P:D-glucuronate catabolic process"/>
    <property type="evidence" value="ECO:0007669"/>
    <property type="project" value="TreeGrafter"/>
</dbReference>
<dbReference type="SUPFAM" id="SSF51658">
    <property type="entry name" value="Xylose isomerase-like"/>
    <property type="match status" value="1"/>
</dbReference>
<dbReference type="GO" id="GO:0030145">
    <property type="term" value="F:manganese ion binding"/>
    <property type="evidence" value="ECO:0007669"/>
    <property type="project" value="TreeGrafter"/>
</dbReference>
<dbReference type="AlphaFoldDB" id="A0A2R3ZAV8"/>
<proteinExistence type="inferred from homology"/>
<dbReference type="PIRSF" id="PIRSF016049">
    <property type="entry name" value="Man_dehyd"/>
    <property type="match status" value="1"/>
</dbReference>
<dbReference type="GO" id="GO:0008198">
    <property type="term" value="F:ferrous iron binding"/>
    <property type="evidence" value="ECO:0007669"/>
    <property type="project" value="TreeGrafter"/>
</dbReference>
<protein>
    <recommendedName>
        <fullName evidence="5 9">Mannonate dehydratase</fullName>
        <ecNumber evidence="5 9">4.2.1.8</ecNumber>
    </recommendedName>
    <alternativeName>
        <fullName evidence="9">D-mannonate hydro-lyase</fullName>
    </alternativeName>
</protein>
<accession>A0A2R3ZAV8</accession>
<dbReference type="EC" id="4.2.1.8" evidence="5 9"/>
<dbReference type="GO" id="GO:0008927">
    <property type="term" value="F:mannonate dehydratase activity"/>
    <property type="evidence" value="ECO:0007669"/>
    <property type="project" value="UniProtKB-UniRule"/>
</dbReference>
<sequence>MIFQQSWRWYGPHDPISLAAVKQAGAHGIVTALHHVPVGEVWTVEEITKRISLLEESNRELHFELNWNVVESLPVHEHIKQGREDRDDYIEKYKKSLANLAKCGITTVCYNFMPVLDWLRTNVRFQLEDGSYALLHDFVDVAIFDLFILKRKDAEKDYENAILEKAKEKYSHMDKEEIAILEESLLMALPGDEKGFTIEKLRKGIRDYEGISEDQLRKNLVYFLKAVIPTAEDLGVKMAIHPDDPPWPVLGLPRVMSTAEDLKYFFTEVPQNSNGLTFCSGSLGASPKNDMPAIINKWYERIHFVHLRSVQRDHNSCFYEANHLEGSANMFELVKTFYKNQQKHQRAAIPMRPDHGHLMLDDRDKSFYPGYSAIGRLRGLAELRGLEFGIVKSHQA</sequence>
<comment type="function">
    <text evidence="2 9">Catalyzes the dehydration of D-mannonate.</text>
</comment>
<evidence type="ECO:0000256" key="7">
    <source>
        <dbReference type="ARBA" id="ARBA00023211"/>
    </source>
</evidence>
<dbReference type="HAMAP" id="MF_00106">
    <property type="entry name" value="UxuA"/>
    <property type="match status" value="1"/>
</dbReference>
<evidence type="ECO:0000256" key="6">
    <source>
        <dbReference type="ARBA" id="ARBA00023004"/>
    </source>
</evidence>
<evidence type="ECO:0000256" key="8">
    <source>
        <dbReference type="ARBA" id="ARBA00023239"/>
    </source>
</evidence>
<keyword evidence="11" id="KW-1185">Reference proteome</keyword>
<dbReference type="PANTHER" id="PTHR30387">
    <property type="entry name" value="MANNONATE DEHYDRATASE"/>
    <property type="match status" value="1"/>
</dbReference>
<dbReference type="InterPro" id="IPR004628">
    <property type="entry name" value="Man_deHydtase"/>
</dbReference>
<name>A0A2R3ZAV8_9FLAO</name>
<dbReference type="NCBIfam" id="NF003027">
    <property type="entry name" value="PRK03906.1"/>
    <property type="match status" value="1"/>
</dbReference>
<dbReference type="InterPro" id="IPR036237">
    <property type="entry name" value="Xyl_isomerase-like_sf"/>
</dbReference>
<dbReference type="Proteomes" id="UP000241507">
    <property type="component" value="Chromosome"/>
</dbReference>